<gene>
    <name evidence="4" type="ORF">DFR67_105208</name>
</gene>
<dbReference type="InterPro" id="IPR036291">
    <property type="entry name" value="NAD(P)-bd_dom_sf"/>
</dbReference>
<evidence type="ECO:0000256" key="2">
    <source>
        <dbReference type="ARBA" id="ARBA00023002"/>
    </source>
</evidence>
<accession>A0A318RXA4</accession>
<dbReference type="InterPro" id="IPR002347">
    <property type="entry name" value="SDR_fam"/>
</dbReference>
<dbReference type="Pfam" id="PF00106">
    <property type="entry name" value="adh_short"/>
    <property type="match status" value="1"/>
</dbReference>
<dbReference type="EMBL" id="QJSP01000005">
    <property type="protein sequence ID" value="PYE18063.1"/>
    <property type="molecule type" value="Genomic_DNA"/>
</dbReference>
<dbReference type="Proteomes" id="UP000247591">
    <property type="component" value="Unassembled WGS sequence"/>
</dbReference>
<proteinExistence type="inferred from homology"/>
<evidence type="ECO:0000256" key="1">
    <source>
        <dbReference type="ARBA" id="ARBA00006484"/>
    </source>
</evidence>
<comment type="caution">
    <text evidence="4">The sequence shown here is derived from an EMBL/GenBank/DDBJ whole genome shotgun (WGS) entry which is preliminary data.</text>
</comment>
<reference evidence="4 5" key="1">
    <citation type="submission" date="2018-06" db="EMBL/GenBank/DDBJ databases">
        <title>Genomic Encyclopedia of Type Strains, Phase IV (KMG-IV): sequencing the most valuable type-strain genomes for metagenomic binning, comparative biology and taxonomic classification.</title>
        <authorList>
            <person name="Goeker M."/>
        </authorList>
    </citation>
    <scope>NUCLEOTIDE SEQUENCE [LARGE SCALE GENOMIC DNA]</scope>
    <source>
        <strain evidence="4 5">DSM 45521</strain>
    </source>
</reference>
<dbReference type="PRINTS" id="PR00081">
    <property type="entry name" value="GDHRDH"/>
</dbReference>
<dbReference type="SUPFAM" id="SSF51735">
    <property type="entry name" value="NAD(P)-binding Rossmann-fold domains"/>
    <property type="match status" value="1"/>
</dbReference>
<keyword evidence="5" id="KW-1185">Reference proteome</keyword>
<comment type="similarity">
    <text evidence="1 3">Belongs to the short-chain dehydrogenases/reductases (SDR) family.</text>
</comment>
<evidence type="ECO:0000313" key="5">
    <source>
        <dbReference type="Proteomes" id="UP000247591"/>
    </source>
</evidence>
<dbReference type="RefSeq" id="WP_110469426.1">
    <property type="nucleotide sequence ID" value="NZ_QJSP01000005.1"/>
</dbReference>
<dbReference type="PANTHER" id="PTHR44169">
    <property type="entry name" value="NADPH-DEPENDENT 1-ACYLDIHYDROXYACETONE PHOSPHATE REDUCTASE"/>
    <property type="match status" value="1"/>
</dbReference>
<organism evidence="4 5">
    <name type="scientific">Williamsia limnetica</name>
    <dbReference type="NCBI Taxonomy" id="882452"/>
    <lineage>
        <taxon>Bacteria</taxon>
        <taxon>Bacillati</taxon>
        <taxon>Actinomycetota</taxon>
        <taxon>Actinomycetes</taxon>
        <taxon>Mycobacteriales</taxon>
        <taxon>Nocardiaceae</taxon>
        <taxon>Williamsia</taxon>
    </lineage>
</organism>
<dbReference type="OrthoDB" id="3212478at2"/>
<evidence type="ECO:0000313" key="4">
    <source>
        <dbReference type="EMBL" id="PYE18063.1"/>
    </source>
</evidence>
<name>A0A318RXA4_WILLI</name>
<dbReference type="AlphaFoldDB" id="A0A318RXA4"/>
<keyword evidence="2" id="KW-0560">Oxidoreductase</keyword>
<dbReference type="PANTHER" id="PTHR44169:SF6">
    <property type="entry name" value="NADPH-DEPENDENT 1-ACYLDIHYDROXYACETONE PHOSPHATE REDUCTASE"/>
    <property type="match status" value="1"/>
</dbReference>
<protein>
    <submittedName>
        <fullName evidence="4">Short-subunit dehydrogenase</fullName>
    </submittedName>
</protein>
<sequence>MVTLNNATVLVTGANGGLGTEFVTQALARGARKVYAAARTPKDWDDDRVVPIRLDVTDAASIEAAATSAADVDIVINNAGQTTAGRLVDQPVGELKALMDTNLYGPIAVTKAFAPVLAANGGGAVINVHSVLSWIGIGSSYSVSKAALWMATNVLRLELAPQGTQVLGLHLGYTDTPMTAGVTAEKNDPADVIRDAYDGLEAGQLEVLADDVSIQVKAGLAAPVEALYPQFAPSR</sequence>
<dbReference type="GO" id="GO:0016491">
    <property type="term" value="F:oxidoreductase activity"/>
    <property type="evidence" value="ECO:0007669"/>
    <property type="project" value="UniProtKB-KW"/>
</dbReference>
<evidence type="ECO:0000256" key="3">
    <source>
        <dbReference type="RuleBase" id="RU000363"/>
    </source>
</evidence>
<dbReference type="Gene3D" id="3.40.50.720">
    <property type="entry name" value="NAD(P)-binding Rossmann-like Domain"/>
    <property type="match status" value="1"/>
</dbReference>
<dbReference type="PRINTS" id="PR00080">
    <property type="entry name" value="SDRFAMILY"/>
</dbReference>
<dbReference type="NCBIfam" id="NF006119">
    <property type="entry name" value="PRK08264.1-5"/>
    <property type="match status" value="1"/>
</dbReference>